<gene>
    <name evidence="2" type="ORF">OSSY52_14820</name>
</gene>
<dbReference type="InParanoid" id="A0A7G1G4N6"/>
<dbReference type="RefSeq" id="WP_190613817.1">
    <property type="nucleotide sequence ID" value="NZ_AP018712.1"/>
</dbReference>
<evidence type="ECO:0000259" key="1">
    <source>
        <dbReference type="Pfam" id="PF18863"/>
    </source>
</evidence>
<accession>A0A7G1G4N6</accession>
<dbReference type="Proteomes" id="UP000516361">
    <property type="component" value="Chromosome"/>
</dbReference>
<organism evidence="2 3">
    <name type="scientific">Tepiditoga spiralis</name>
    <dbReference type="NCBI Taxonomy" id="2108365"/>
    <lineage>
        <taxon>Bacteria</taxon>
        <taxon>Thermotogati</taxon>
        <taxon>Thermotogota</taxon>
        <taxon>Thermotogae</taxon>
        <taxon>Petrotogales</taxon>
        <taxon>Petrotogaceae</taxon>
        <taxon>Tepiditoga</taxon>
    </lineage>
</organism>
<evidence type="ECO:0000313" key="2">
    <source>
        <dbReference type="EMBL" id="BBE31341.1"/>
    </source>
</evidence>
<name>A0A7G1G4N6_9BACT</name>
<dbReference type="AlphaFoldDB" id="A0A7G1G4N6"/>
<dbReference type="InterPro" id="IPR049503">
    <property type="entry name" value="AbiJ_NTD4"/>
</dbReference>
<proteinExistence type="predicted"/>
<evidence type="ECO:0000313" key="3">
    <source>
        <dbReference type="Proteomes" id="UP000516361"/>
    </source>
</evidence>
<sequence>MPTFSERYKYIKENQIPYDKISKKLRNRLWNKIYPLLENEKLTKKILDDFFKINLYEFKENSIEFINNEFKKLEFHEVYSLIEFILKNHNYDLIKFKDSINKIFIEEKAQYRITGKQIVKLISSHEMKEIDKVFETEDLFLPVRKNIFKGLDSYLNHSYENSIDCSLKAIEEVCKIVFHKEGTLNTLIDEIPINTNYKLFFKNLSINLSYEDARLMLVTCSAFVNYIISKFWIN</sequence>
<reference evidence="2 3" key="1">
    <citation type="submission" date="2018-06" db="EMBL/GenBank/DDBJ databases">
        <title>Genome sequencing of Oceanotoga sp. sy52.</title>
        <authorList>
            <person name="Mori K."/>
        </authorList>
    </citation>
    <scope>NUCLEOTIDE SEQUENCE [LARGE SCALE GENOMIC DNA]</scope>
    <source>
        <strain evidence="3">sy52</strain>
    </source>
</reference>
<dbReference type="Pfam" id="PF18863">
    <property type="entry name" value="AbiJ_NTD4"/>
    <property type="match status" value="1"/>
</dbReference>
<dbReference type="KEGG" id="ocy:OSSY52_14820"/>
<feature type="domain" description="HEPN AbiJ-N-terminal" evidence="1">
    <location>
        <begin position="3"/>
        <end position="135"/>
    </location>
</feature>
<protein>
    <recommendedName>
        <fullName evidence="1">HEPN AbiJ-N-terminal domain-containing protein</fullName>
    </recommendedName>
</protein>
<keyword evidence="3" id="KW-1185">Reference proteome</keyword>
<dbReference type="EMBL" id="AP018712">
    <property type="protein sequence ID" value="BBE31341.1"/>
    <property type="molecule type" value="Genomic_DNA"/>
</dbReference>